<dbReference type="AlphaFoldDB" id="A0A8H7ZQX7"/>
<sequence>MDLPTLCVPLFVPEPDTQAAAAATAAASSVSVGLEASHHNPANAPDAVLRQQKLAGLAEWLPSIVAHVGAATAATILVDVDTDFPAIIDDLVTCGALDKRLIEMAATYCAPNRSLSLLQASLDGMATRLASPSTLSPHHQAEESTGVSGVVPHGFSMTPVWNNALQCGGGWIAWKQRFLSELELLGTFTEAQKLAELHNNVVPELCSFLNWDMECHHPLSTLQEGLDVFANLYASSYALNPKQIFASK</sequence>
<evidence type="ECO:0000313" key="1">
    <source>
        <dbReference type="EMBL" id="KAG5457570.1"/>
    </source>
</evidence>
<proteinExistence type="predicted"/>
<accession>A0A8H7ZQX7</accession>
<organism evidence="1 2">
    <name type="scientific">Olpidium bornovanus</name>
    <dbReference type="NCBI Taxonomy" id="278681"/>
    <lineage>
        <taxon>Eukaryota</taxon>
        <taxon>Fungi</taxon>
        <taxon>Fungi incertae sedis</taxon>
        <taxon>Olpidiomycota</taxon>
        <taxon>Olpidiomycotina</taxon>
        <taxon>Olpidiomycetes</taxon>
        <taxon>Olpidiales</taxon>
        <taxon>Olpidiaceae</taxon>
        <taxon>Olpidium</taxon>
    </lineage>
</organism>
<gene>
    <name evidence="1" type="ORF">BJ554DRAFT_2378</name>
</gene>
<dbReference type="Proteomes" id="UP000673691">
    <property type="component" value="Unassembled WGS sequence"/>
</dbReference>
<dbReference type="EMBL" id="JAEFCI010009839">
    <property type="protein sequence ID" value="KAG5457570.1"/>
    <property type="molecule type" value="Genomic_DNA"/>
</dbReference>
<reference evidence="1 2" key="1">
    <citation type="journal article" name="Sci. Rep.">
        <title>Genome-scale phylogenetic analyses confirm Olpidium as the closest living zoosporic fungus to the non-flagellated, terrestrial fungi.</title>
        <authorList>
            <person name="Chang Y."/>
            <person name="Rochon D."/>
            <person name="Sekimoto S."/>
            <person name="Wang Y."/>
            <person name="Chovatia M."/>
            <person name="Sandor L."/>
            <person name="Salamov A."/>
            <person name="Grigoriev I.V."/>
            <person name="Stajich J.E."/>
            <person name="Spatafora J.W."/>
        </authorList>
    </citation>
    <scope>NUCLEOTIDE SEQUENCE [LARGE SCALE GENOMIC DNA]</scope>
    <source>
        <strain evidence="1">S191</strain>
    </source>
</reference>
<feature type="non-terminal residue" evidence="1">
    <location>
        <position position="248"/>
    </location>
</feature>
<evidence type="ECO:0000313" key="2">
    <source>
        <dbReference type="Proteomes" id="UP000673691"/>
    </source>
</evidence>
<comment type="caution">
    <text evidence="1">The sequence shown here is derived from an EMBL/GenBank/DDBJ whole genome shotgun (WGS) entry which is preliminary data.</text>
</comment>
<protein>
    <submittedName>
        <fullName evidence="1">Uncharacterized protein</fullName>
    </submittedName>
</protein>
<keyword evidence="2" id="KW-1185">Reference proteome</keyword>
<name>A0A8H7ZQX7_9FUNG</name>